<dbReference type="EMBL" id="CP058322">
    <property type="protein sequence ID" value="QLD23944.1"/>
    <property type="molecule type" value="Genomic_DNA"/>
</dbReference>
<dbReference type="Proteomes" id="UP000509335">
    <property type="component" value="Chromosome"/>
</dbReference>
<dbReference type="Gene3D" id="3.40.50.1820">
    <property type="entry name" value="alpha/beta hydrolase"/>
    <property type="match status" value="1"/>
</dbReference>
<proteinExistence type="predicted"/>
<dbReference type="GO" id="GO:0016787">
    <property type="term" value="F:hydrolase activity"/>
    <property type="evidence" value="ECO:0007669"/>
    <property type="project" value="UniProtKB-KW"/>
</dbReference>
<protein>
    <submittedName>
        <fullName evidence="3">Alpha/beta hydrolase</fullName>
    </submittedName>
</protein>
<evidence type="ECO:0000256" key="1">
    <source>
        <dbReference type="SAM" id="MobiDB-lite"/>
    </source>
</evidence>
<feature type="signal peptide" evidence="2">
    <location>
        <begin position="1"/>
        <end position="26"/>
    </location>
</feature>
<reference evidence="3 4" key="1">
    <citation type="submission" date="2020-07" db="EMBL/GenBank/DDBJ databases">
        <title>A bifunctional nitrone conjugated secondary metabolite targeting the ribosome.</title>
        <authorList>
            <person name="Limbrick E.M."/>
            <person name="Graf M."/>
            <person name="Derewacz D.K."/>
            <person name="Nguyen F."/>
            <person name="Spraggins J.M."/>
            <person name="Wieland M."/>
            <person name="Ynigez-Gutierrez A.E."/>
            <person name="Reisman B.J."/>
            <person name="Zinshteyn B."/>
            <person name="McCulloch K."/>
            <person name="Iverson T.M."/>
            <person name="Green R."/>
            <person name="Wilson D.N."/>
            <person name="Bachmann B.O."/>
        </authorList>
    </citation>
    <scope>NUCLEOTIDE SEQUENCE [LARGE SCALE GENOMIC DNA]</scope>
    <source>
        <strain evidence="4">aurantiaca</strain>
    </source>
</reference>
<dbReference type="Gene3D" id="2.160.20.10">
    <property type="entry name" value="Single-stranded right-handed beta-helix, Pectin lyase-like"/>
    <property type="match status" value="1"/>
</dbReference>
<sequence>MKVRTSRSVRILLAVAVSLPAPVALAAPAMAASPTPAAPPPAAPAGLPDPTARGPFGHQAVQEAKFGLADIQEPNSAGADPTPGTAQAAEQIEIRGQLHTPDWAKRTTPSPLIVLVHGNHGSCDSGQNSAQLTCAQFKHNENGYAYLAENLATWGYTTFSVSQDQLMMRQDSSKGKGMHSRRMLIAATLDALSAANRAGGLPVDEHTTVGTTLSGRLDLTRIGLMGHSRGGDAVSSFIDYNRIRTDGPRYPLRGVISLAPVDYERKAPYGMPYLTILPMCDGDVSNLQGARLFERSQYVNPGDPFPRIQVEHLGAIHNWYNTVWYADGGADGQGNNDAACGNSAPFATNNIHPHNLRLSGAASYTDPDLNYAIDNSDPLNPAVNTKFSGDAARMGDQEKLGLATMAAFFRRYVGGEGAFQPWLTGELANTASGLQVPATACPTSPSGLAIPCNERVNTSYFAAPQERVDVIRPEVENPLGLNALGGPLTGSGFADPYAQAAGVAPKPAATAGGYDWCNPEPQDFAPAQLGKTGLPTAAKPCPLPAAGALGGQNATRENSPINHSYGRQLTLAWEPASPATLTAAIPAASKDVRGLKALALSAAVNFFDTRNPGADNRGDNTRDTTVDGTPTSPAWPNELPTSYDPTSTTQRFVIALSDTAGHEATVDAGDPRWGNALHMSTGTNTPNTHIVLDQIRVPLSEFAAQGVDVGSLAKLELRFGAGDLPKSGSIQLADVRFQESAAGARLLSDGNHANGAGYGKSALGGPDPATYLAAYDNTPGKVALVDPVANPRGNTTWTVDDDGRQCPTAQFASIQAAVDHASPWDTIVVCAGVYRESSTPVHHASNPVQAGARNGLTITKPLKIKGAGADKVTIEPDQSLGTLAGDQPYLRDGGGNVITVSRQSLGSTDTNEMFVDISGVTVTSGNVWAEAGIAFFGAAGRVADSVVGPLRAATTAQELAEHPHGWGIVKTGVIRGAGVATVESEVTVTGSVVTGYQSGGILFDGARGTDGSPDNTARTGVRHHGYVTGTVVTGASSSVFPQVGIQYASGVTGFVDDSRITGNYHPPAPEKSYGILLTDAGTDTAGALTASGDVITGNGYAVYNANADNTGVREAAPFAVTGSYLGKRAPLAGGPADPRAGIEAVSGPDSTGAATVTLAKRLPKPPKAVPTGVGRVADRAPWAQVADPGQGAVFRVGTTVRPLIRGTDDFAIASATLLVNGVRVGTSTVAPYLFDWTPSARDAGRQVKLQALVVDSAGRATLSKAVVGKVAPVTPAPTVRLGKVTTDAKAGTATIAATVNTAGTLTLTGDKVVAVTKQVSKAGTVTLTVTVDPAYRKELVKAGRLDVTVTVAFGTATEQSASQTVQVRLLRK</sequence>
<dbReference type="SUPFAM" id="SSF51126">
    <property type="entry name" value="Pectin lyase-like"/>
    <property type="match status" value="1"/>
</dbReference>
<keyword evidence="3" id="KW-0378">Hydrolase</keyword>
<evidence type="ECO:0000313" key="4">
    <source>
        <dbReference type="Proteomes" id="UP000509335"/>
    </source>
</evidence>
<dbReference type="Gene3D" id="2.60.40.10">
    <property type="entry name" value="Immunoglobulins"/>
    <property type="match status" value="1"/>
</dbReference>
<gene>
    <name evidence="3" type="ORF">HXZ27_06725</name>
</gene>
<keyword evidence="2" id="KW-0732">Signal</keyword>
<evidence type="ECO:0000313" key="3">
    <source>
        <dbReference type="EMBL" id="QLD23944.1"/>
    </source>
</evidence>
<feature type="region of interest" description="Disordered" evidence="1">
    <location>
        <begin position="611"/>
        <end position="644"/>
    </location>
</feature>
<dbReference type="InterPro" id="IPR012334">
    <property type="entry name" value="Pectin_lyas_fold"/>
</dbReference>
<dbReference type="InterPro" id="IPR013783">
    <property type="entry name" value="Ig-like_fold"/>
</dbReference>
<feature type="region of interest" description="Disordered" evidence="1">
    <location>
        <begin position="31"/>
        <end position="56"/>
    </location>
</feature>
<dbReference type="InterPro" id="IPR011050">
    <property type="entry name" value="Pectin_lyase_fold/virulence"/>
</dbReference>
<evidence type="ECO:0000256" key="2">
    <source>
        <dbReference type="SAM" id="SignalP"/>
    </source>
</evidence>
<name>A0A7H8XGW6_9ACTN</name>
<dbReference type="GO" id="GO:0005975">
    <property type="term" value="P:carbohydrate metabolic process"/>
    <property type="evidence" value="ECO:0007669"/>
    <property type="project" value="UniProtKB-ARBA"/>
</dbReference>
<feature type="compositionally biased region" description="Basic and acidic residues" evidence="1">
    <location>
        <begin position="616"/>
        <end position="625"/>
    </location>
</feature>
<organism evidence="3 4">
    <name type="scientific">Micromonospora carbonacea</name>
    <dbReference type="NCBI Taxonomy" id="47853"/>
    <lineage>
        <taxon>Bacteria</taxon>
        <taxon>Bacillati</taxon>
        <taxon>Actinomycetota</taxon>
        <taxon>Actinomycetes</taxon>
        <taxon>Micromonosporales</taxon>
        <taxon>Micromonosporaceae</taxon>
        <taxon>Micromonospora</taxon>
    </lineage>
</organism>
<feature type="compositionally biased region" description="Polar residues" evidence="1">
    <location>
        <begin position="626"/>
        <end position="644"/>
    </location>
</feature>
<dbReference type="KEGG" id="mcab:HXZ27_06725"/>
<dbReference type="InterPro" id="IPR029058">
    <property type="entry name" value="AB_hydrolase_fold"/>
</dbReference>
<accession>A0A7H8XGW6</accession>
<feature type="chain" id="PRO_5028856909" evidence="2">
    <location>
        <begin position="27"/>
        <end position="1372"/>
    </location>
</feature>
<dbReference type="SUPFAM" id="SSF53474">
    <property type="entry name" value="alpha/beta-Hydrolases"/>
    <property type="match status" value="1"/>
</dbReference>